<evidence type="ECO:0000256" key="1">
    <source>
        <dbReference type="ARBA" id="ARBA00012513"/>
    </source>
</evidence>
<dbReference type="InterPro" id="IPR011009">
    <property type="entry name" value="Kinase-like_dom_sf"/>
</dbReference>
<reference evidence="9" key="1">
    <citation type="submission" date="2020-11" db="EMBL/GenBank/DDBJ databases">
        <authorList>
            <person name="Tran Van P."/>
        </authorList>
    </citation>
    <scope>NUCLEOTIDE SEQUENCE</scope>
</reference>
<dbReference type="SUPFAM" id="SSF56112">
    <property type="entry name" value="Protein kinase-like (PK-like)"/>
    <property type="match status" value="1"/>
</dbReference>
<feature type="region of interest" description="Disordered" evidence="7">
    <location>
        <begin position="197"/>
        <end position="241"/>
    </location>
</feature>
<evidence type="ECO:0000256" key="5">
    <source>
        <dbReference type="ARBA" id="ARBA00022777"/>
    </source>
</evidence>
<keyword evidence="2" id="KW-0723">Serine/threonine-protein kinase</keyword>
<dbReference type="PANTHER" id="PTHR44167:SF23">
    <property type="entry name" value="CDC7 KINASE, ISOFORM A-RELATED"/>
    <property type="match status" value="1"/>
</dbReference>
<dbReference type="Pfam" id="PF00069">
    <property type="entry name" value="Pkinase"/>
    <property type="match status" value="2"/>
</dbReference>
<dbReference type="SMART" id="SM00220">
    <property type="entry name" value="S_TKc"/>
    <property type="match status" value="1"/>
</dbReference>
<organism evidence="9">
    <name type="scientific">Timema douglasi</name>
    <name type="common">Walking stick</name>
    <dbReference type="NCBI Taxonomy" id="61478"/>
    <lineage>
        <taxon>Eukaryota</taxon>
        <taxon>Metazoa</taxon>
        <taxon>Ecdysozoa</taxon>
        <taxon>Arthropoda</taxon>
        <taxon>Hexapoda</taxon>
        <taxon>Insecta</taxon>
        <taxon>Pterygota</taxon>
        <taxon>Neoptera</taxon>
        <taxon>Polyneoptera</taxon>
        <taxon>Phasmatodea</taxon>
        <taxon>Timematodea</taxon>
        <taxon>Timematoidea</taxon>
        <taxon>Timematidae</taxon>
        <taxon>Timema</taxon>
    </lineage>
</organism>
<sequence length="528" mass="58923">MPYLPHKRFTEYVSEMDAEETRHYMKNLFLALKRVHSFNIIHRDVKPSNFLYDRDNRKFLLVDFGLAQPIRTATRTSSVVLKPSRNSESENKKRKRSDELANALVVLSSTAEDGEIEVRISAGSKCSSLLIHGAKKDLVSLFVRDPSVLPVQDVCSEGPSSSLKPPPKRAALQSHVNCDNIPVPSKPNILSRGWESLQEPRTRPQDRLKSPPAVRKVQDAENTPPPKQGRKTPRFKSPTNARLMYGGHSSIKKKLFGGNDARPLLPKGGGVQVAQRFQVLKPSADKMATGASFVRVQDSKFKCRQLGVTGSNQRKSLFSRPTVPSGQCPCYGQPVVCSLCKQKKPLLAARAGTPGFRPPEVLLKYQQQTTAVDMWAAGVILLCILSGSYPFFRSPDDLTGLAEIITVFGSSKIRDLAQKLGRRIQSSQHRKPLDIQKLCKRLRSLRTEGKKKDDADYPVCRYCKQFIDKDGCVCLEEGEPPKPRLYEPDGSTEFPDSAYDLLKRLLDLNPSTRITAADALMHPFIKGF</sequence>
<evidence type="ECO:0000313" key="9">
    <source>
        <dbReference type="EMBL" id="CAD7204995.1"/>
    </source>
</evidence>
<keyword evidence="5" id="KW-0418">Kinase</keyword>
<dbReference type="InterPro" id="IPR000719">
    <property type="entry name" value="Prot_kinase_dom"/>
</dbReference>
<evidence type="ECO:0000256" key="7">
    <source>
        <dbReference type="SAM" id="MobiDB-lite"/>
    </source>
</evidence>
<gene>
    <name evidence="9" type="ORF">TDIB3V08_LOCUS11150</name>
</gene>
<dbReference type="GO" id="GO:0005634">
    <property type="term" value="C:nucleus"/>
    <property type="evidence" value="ECO:0007669"/>
    <property type="project" value="TreeGrafter"/>
</dbReference>
<feature type="domain" description="Protein kinase" evidence="8">
    <location>
        <begin position="1"/>
        <end position="525"/>
    </location>
</feature>
<dbReference type="Gene3D" id="1.10.510.10">
    <property type="entry name" value="Transferase(Phosphotransferase) domain 1"/>
    <property type="match status" value="2"/>
</dbReference>
<dbReference type="GO" id="GO:0044773">
    <property type="term" value="P:mitotic DNA damage checkpoint signaling"/>
    <property type="evidence" value="ECO:0007669"/>
    <property type="project" value="TreeGrafter"/>
</dbReference>
<dbReference type="AlphaFoldDB" id="A0A7R8VYG4"/>
<keyword evidence="4" id="KW-0547">Nucleotide-binding</keyword>
<dbReference type="PROSITE" id="PS50011">
    <property type="entry name" value="PROTEIN_KINASE_DOM"/>
    <property type="match status" value="1"/>
</dbReference>
<dbReference type="PANTHER" id="PTHR44167">
    <property type="entry name" value="OVARIAN-SPECIFIC SERINE/THREONINE-PROTEIN KINASE LOK-RELATED"/>
    <property type="match status" value="1"/>
</dbReference>
<evidence type="ECO:0000256" key="2">
    <source>
        <dbReference type="ARBA" id="ARBA00022527"/>
    </source>
</evidence>
<dbReference type="GO" id="GO:0004674">
    <property type="term" value="F:protein serine/threonine kinase activity"/>
    <property type="evidence" value="ECO:0007669"/>
    <property type="project" value="UniProtKB-KW"/>
</dbReference>
<dbReference type="PROSITE" id="PS00108">
    <property type="entry name" value="PROTEIN_KINASE_ST"/>
    <property type="match status" value="1"/>
</dbReference>
<feature type="compositionally biased region" description="Basic and acidic residues" evidence="7">
    <location>
        <begin position="198"/>
        <end position="209"/>
    </location>
</feature>
<evidence type="ECO:0000256" key="4">
    <source>
        <dbReference type="ARBA" id="ARBA00022741"/>
    </source>
</evidence>
<dbReference type="GO" id="GO:0005524">
    <property type="term" value="F:ATP binding"/>
    <property type="evidence" value="ECO:0007669"/>
    <property type="project" value="UniProtKB-KW"/>
</dbReference>
<keyword evidence="6" id="KW-0067">ATP-binding</keyword>
<evidence type="ECO:0000256" key="6">
    <source>
        <dbReference type="ARBA" id="ARBA00022840"/>
    </source>
</evidence>
<evidence type="ECO:0000259" key="8">
    <source>
        <dbReference type="PROSITE" id="PS50011"/>
    </source>
</evidence>
<keyword evidence="3" id="KW-0808">Transferase</keyword>
<feature type="region of interest" description="Disordered" evidence="7">
    <location>
        <begin position="77"/>
        <end position="96"/>
    </location>
</feature>
<evidence type="ECO:0000256" key="3">
    <source>
        <dbReference type="ARBA" id="ARBA00022679"/>
    </source>
</evidence>
<dbReference type="InterPro" id="IPR008271">
    <property type="entry name" value="Ser/Thr_kinase_AS"/>
</dbReference>
<name>A0A7R8VYG4_TIMDO</name>
<protein>
    <recommendedName>
        <fullName evidence="1">non-specific serine/threonine protein kinase</fullName>
        <ecNumber evidence="1">2.7.11.1</ecNumber>
    </recommendedName>
</protein>
<feature type="compositionally biased region" description="Basic and acidic residues" evidence="7">
    <location>
        <begin position="85"/>
        <end position="96"/>
    </location>
</feature>
<accession>A0A7R8VYG4</accession>
<dbReference type="EMBL" id="OA573704">
    <property type="protein sequence ID" value="CAD7204995.1"/>
    <property type="molecule type" value="Genomic_DNA"/>
</dbReference>
<dbReference type="EC" id="2.7.11.1" evidence="1"/>
<proteinExistence type="predicted"/>